<dbReference type="InterPro" id="IPR016161">
    <property type="entry name" value="Ald_DH/histidinol_DH"/>
</dbReference>
<dbReference type="GO" id="GO:0003995">
    <property type="term" value="F:acyl-CoA dehydrogenase activity"/>
    <property type="evidence" value="ECO:0007669"/>
    <property type="project" value="InterPro"/>
</dbReference>
<keyword evidence="3" id="KW-1185">Reference proteome</keyword>
<accession>A0A1I1L570</accession>
<dbReference type="InterPro" id="IPR008670">
    <property type="entry name" value="CoA_reduct_LuxC"/>
</dbReference>
<dbReference type="AlphaFoldDB" id="A0A1I1L570"/>
<proteinExistence type="predicted"/>
<dbReference type="Pfam" id="PF05893">
    <property type="entry name" value="LuxC"/>
    <property type="match status" value="1"/>
</dbReference>
<dbReference type="GO" id="GO:0008218">
    <property type="term" value="P:bioluminescence"/>
    <property type="evidence" value="ECO:0007669"/>
    <property type="project" value="InterPro"/>
</dbReference>
<evidence type="ECO:0000313" key="2">
    <source>
        <dbReference type="EMBL" id="SFC68174.1"/>
    </source>
</evidence>
<gene>
    <name evidence="2" type="ORF">SAMN04487907_10758</name>
</gene>
<evidence type="ECO:0000313" key="3">
    <source>
        <dbReference type="Proteomes" id="UP000199438"/>
    </source>
</evidence>
<dbReference type="STRING" id="1334022.SAMN04487907_10758"/>
<keyword evidence="1" id="KW-0521">NADP</keyword>
<organism evidence="2 3">
    <name type="scientific">Zunongwangia mangrovi</name>
    <dbReference type="NCBI Taxonomy" id="1334022"/>
    <lineage>
        <taxon>Bacteria</taxon>
        <taxon>Pseudomonadati</taxon>
        <taxon>Bacteroidota</taxon>
        <taxon>Flavobacteriia</taxon>
        <taxon>Flavobacteriales</taxon>
        <taxon>Flavobacteriaceae</taxon>
        <taxon>Zunongwangia</taxon>
    </lineage>
</organism>
<dbReference type="Proteomes" id="UP000199438">
    <property type="component" value="Unassembled WGS sequence"/>
</dbReference>
<evidence type="ECO:0000256" key="1">
    <source>
        <dbReference type="ARBA" id="ARBA00022857"/>
    </source>
</evidence>
<dbReference type="EMBL" id="FOKV01000007">
    <property type="protein sequence ID" value="SFC68174.1"/>
    <property type="molecule type" value="Genomic_DNA"/>
</dbReference>
<dbReference type="OrthoDB" id="1522941at2"/>
<protein>
    <submittedName>
        <fullName evidence="2">Acyl-CoA reductase (LuxC)</fullName>
    </submittedName>
</protein>
<reference evidence="3" key="1">
    <citation type="submission" date="2016-10" db="EMBL/GenBank/DDBJ databases">
        <authorList>
            <person name="Varghese N."/>
            <person name="Submissions S."/>
        </authorList>
    </citation>
    <scope>NUCLEOTIDE SEQUENCE [LARGE SCALE GENOMIC DNA]</scope>
    <source>
        <strain evidence="3">DSM 24499</strain>
    </source>
</reference>
<name>A0A1I1L570_9FLAO</name>
<dbReference type="RefSeq" id="WP_092543763.1">
    <property type="nucleotide sequence ID" value="NZ_FOKV01000007.1"/>
</dbReference>
<sequence length="356" mass="41408">MTIKERISYFSKLGDFLKNFNAESDSALNLSEIDKKYFDELEYKINSAVHYNGWFTRDNVLFALKQWSEALTTANLEAWVKDYAIKDDISPKTIAIIMAGNIPLVGFHDFLSVLISGNNVLIKPSDNDKQLLPILCNYLAELNNEFESKITFTQEKLENFDAVIATGSNNTARYFEYYFKNKPNIIRKNRNSVAIIRGDETETELKALAEDIFRYYGLGCRNVSKLFLPKNYDFDHFYKGIYHWNDIINQNKYANNYDYNKAVYLMSEFNILDNGFLMLKEDEGFGSPISVLFYEYYEDEAQLQQELEEKADQLQCVVRKEASAKNEVKFGETQQPQLWDYADGVDTLQFLIDLNQ</sequence>
<dbReference type="SUPFAM" id="SSF53720">
    <property type="entry name" value="ALDH-like"/>
    <property type="match status" value="1"/>
</dbReference>